<dbReference type="OrthoDB" id="2307332at2759"/>
<dbReference type="GO" id="GO:0001228">
    <property type="term" value="F:DNA-binding transcription activator activity, RNA polymerase II-specific"/>
    <property type="evidence" value="ECO:0007669"/>
    <property type="project" value="UniProtKB-ARBA"/>
</dbReference>
<dbReference type="SMART" id="SM00398">
    <property type="entry name" value="HMG"/>
    <property type="match status" value="1"/>
</dbReference>
<dbReference type="PANTHER" id="PTHR10373">
    <property type="entry name" value="TRANSCRIPTION FACTOR 7 FAMILY MEMBER"/>
    <property type="match status" value="1"/>
</dbReference>
<evidence type="ECO:0000256" key="12">
    <source>
        <dbReference type="ARBA" id="ARBA00080285"/>
    </source>
</evidence>
<protein>
    <recommendedName>
        <fullName evidence="12">dTCF</fullName>
    </recommendedName>
</protein>
<evidence type="ECO:0000256" key="3">
    <source>
        <dbReference type="ARBA" id="ARBA00022687"/>
    </source>
</evidence>
<dbReference type="SMART" id="SM01366">
    <property type="entry name" value="c-clamp"/>
    <property type="match status" value="1"/>
</dbReference>
<dbReference type="GO" id="GO:0007476">
    <property type="term" value="P:imaginal disc-derived wing morphogenesis"/>
    <property type="evidence" value="ECO:0007669"/>
    <property type="project" value="UniProtKB-ARBA"/>
</dbReference>
<keyword evidence="9 13" id="KW-0539">Nucleus</keyword>
<keyword evidence="4" id="KW-0217">Developmental protein</keyword>
<gene>
    <name evidence="17" type="primary">LOC112463909</name>
</gene>
<dbReference type="Proteomes" id="UP000504618">
    <property type="component" value="Unplaced"/>
</dbReference>
<keyword evidence="8" id="KW-0804">Transcription</keyword>
<evidence type="ECO:0000313" key="16">
    <source>
        <dbReference type="Proteomes" id="UP000504618"/>
    </source>
</evidence>
<proteinExistence type="inferred from homology"/>
<reference evidence="17" key="1">
    <citation type="submission" date="2025-08" db="UniProtKB">
        <authorList>
            <consortium name="RefSeq"/>
        </authorList>
    </citation>
    <scope>IDENTIFICATION</scope>
    <source>
        <tissue evidence="17">Whole body</tissue>
    </source>
</reference>
<dbReference type="GO" id="GO:0045892">
    <property type="term" value="P:negative regulation of DNA-templated transcription"/>
    <property type="evidence" value="ECO:0007669"/>
    <property type="project" value="UniProtKB-ARBA"/>
</dbReference>
<dbReference type="GO" id="GO:0060070">
    <property type="term" value="P:canonical Wnt signaling pathway"/>
    <property type="evidence" value="ECO:0007669"/>
    <property type="project" value="TreeGrafter"/>
</dbReference>
<dbReference type="GO" id="GO:0019900">
    <property type="term" value="F:kinase binding"/>
    <property type="evidence" value="ECO:0007669"/>
    <property type="project" value="UniProtKB-ARBA"/>
</dbReference>
<keyword evidence="16" id="KW-1185">Reference proteome</keyword>
<dbReference type="Pfam" id="PF00505">
    <property type="entry name" value="HMG_box"/>
    <property type="match status" value="1"/>
</dbReference>
<feature type="DNA-binding region" description="HMG box" evidence="13">
    <location>
        <begin position="1112"/>
        <end position="1180"/>
    </location>
</feature>
<keyword evidence="3" id="KW-0879">Wnt signaling pathway</keyword>
<evidence type="ECO:0000313" key="17">
    <source>
        <dbReference type="RefSeq" id="XP_024886366.1"/>
    </source>
</evidence>
<dbReference type="FunFam" id="1.10.30.10:FF:000001">
    <property type="entry name" value="transcription factor 7 isoform X2"/>
    <property type="match status" value="1"/>
</dbReference>
<feature type="domain" description="HMG box" evidence="15">
    <location>
        <begin position="1112"/>
        <end position="1180"/>
    </location>
</feature>
<accession>A0A6J1QZS9</accession>
<evidence type="ECO:0000256" key="13">
    <source>
        <dbReference type="PROSITE-ProRule" id="PRU00267"/>
    </source>
</evidence>
<feature type="compositionally biased region" description="Low complexity" evidence="14">
    <location>
        <begin position="259"/>
        <end position="304"/>
    </location>
</feature>
<dbReference type="GO" id="GO:0035277">
    <property type="term" value="P:spiracle morphogenesis, open tracheal system"/>
    <property type="evidence" value="ECO:0007669"/>
    <property type="project" value="UniProtKB-ARBA"/>
</dbReference>
<feature type="compositionally biased region" description="Acidic residues" evidence="14">
    <location>
        <begin position="1241"/>
        <end position="1256"/>
    </location>
</feature>
<comment type="subunit">
    <text evidence="11">Binds to the beta-catenin homolog arm or to gro.</text>
</comment>
<keyword evidence="4" id="KW-0709">Segmentation polarity protein</keyword>
<feature type="compositionally biased region" description="Basic and acidic residues" evidence="14">
    <location>
        <begin position="235"/>
        <end position="245"/>
    </location>
</feature>
<comment type="function">
    <text evidence="10">Segment polarity protein. Functions together with arm to transduce the Wingless (Wg) signal in embryos and in developing adult tissues. Acts as a transcriptional activator, but in the absence of arm, it binds to gro and acts as a transcriptional repressor of wg-responsive genes.</text>
</comment>
<organism evidence="16 17">
    <name type="scientific">Temnothorax curvispinosus</name>
    <dbReference type="NCBI Taxonomy" id="300111"/>
    <lineage>
        <taxon>Eukaryota</taxon>
        <taxon>Metazoa</taxon>
        <taxon>Ecdysozoa</taxon>
        <taxon>Arthropoda</taxon>
        <taxon>Hexapoda</taxon>
        <taxon>Insecta</taxon>
        <taxon>Pterygota</taxon>
        <taxon>Neoptera</taxon>
        <taxon>Endopterygota</taxon>
        <taxon>Hymenoptera</taxon>
        <taxon>Apocrita</taxon>
        <taxon>Aculeata</taxon>
        <taxon>Formicoidea</taxon>
        <taxon>Formicidae</taxon>
        <taxon>Myrmicinae</taxon>
        <taxon>Temnothorax</taxon>
    </lineage>
</organism>
<dbReference type="CDD" id="cd21996">
    <property type="entry name" value="HMG-box_TCF7-like"/>
    <property type="match status" value="1"/>
</dbReference>
<dbReference type="SUPFAM" id="SSF47095">
    <property type="entry name" value="HMG-box"/>
    <property type="match status" value="1"/>
</dbReference>
<feature type="region of interest" description="Disordered" evidence="14">
    <location>
        <begin position="1026"/>
        <end position="1062"/>
    </location>
</feature>
<dbReference type="PROSITE" id="PS50118">
    <property type="entry name" value="HMG_BOX_2"/>
    <property type="match status" value="1"/>
</dbReference>
<feature type="region of interest" description="Disordered" evidence="14">
    <location>
        <begin position="1240"/>
        <end position="1326"/>
    </location>
</feature>
<feature type="region of interest" description="Disordered" evidence="14">
    <location>
        <begin position="1173"/>
        <end position="1212"/>
    </location>
</feature>
<dbReference type="GO" id="GO:0010628">
    <property type="term" value="P:positive regulation of gene expression"/>
    <property type="evidence" value="ECO:0007669"/>
    <property type="project" value="UniProtKB-ARBA"/>
</dbReference>
<evidence type="ECO:0000259" key="15">
    <source>
        <dbReference type="PROSITE" id="PS50118"/>
    </source>
</evidence>
<dbReference type="GO" id="GO:0000785">
    <property type="term" value="C:chromatin"/>
    <property type="evidence" value="ECO:0007669"/>
    <property type="project" value="TreeGrafter"/>
</dbReference>
<name>A0A6J1QZS9_9HYME</name>
<evidence type="ECO:0000256" key="9">
    <source>
        <dbReference type="ARBA" id="ARBA00023242"/>
    </source>
</evidence>
<comment type="similarity">
    <text evidence="2">Belongs to the TCF/LEF family.</text>
</comment>
<feature type="compositionally biased region" description="Basic residues" evidence="14">
    <location>
        <begin position="149"/>
        <end position="161"/>
    </location>
</feature>
<dbReference type="GO" id="GO:0000978">
    <property type="term" value="F:RNA polymerase II cis-regulatory region sequence-specific DNA binding"/>
    <property type="evidence" value="ECO:0007669"/>
    <property type="project" value="TreeGrafter"/>
</dbReference>
<dbReference type="InterPro" id="IPR009071">
    <property type="entry name" value="HMG_box_dom"/>
</dbReference>
<evidence type="ECO:0000256" key="2">
    <source>
        <dbReference type="ARBA" id="ARBA00006569"/>
    </source>
</evidence>
<dbReference type="GO" id="GO:0007500">
    <property type="term" value="P:mesodermal cell fate determination"/>
    <property type="evidence" value="ECO:0007669"/>
    <property type="project" value="UniProtKB-ARBA"/>
</dbReference>
<feature type="compositionally biased region" description="Low complexity" evidence="14">
    <location>
        <begin position="172"/>
        <end position="220"/>
    </location>
</feature>
<feature type="compositionally biased region" description="Polar residues" evidence="14">
    <location>
        <begin position="1375"/>
        <end position="1390"/>
    </location>
</feature>
<feature type="compositionally biased region" description="Polar residues" evidence="14">
    <location>
        <begin position="1399"/>
        <end position="1408"/>
    </location>
</feature>
<feature type="compositionally biased region" description="Pro residues" evidence="14">
    <location>
        <begin position="1304"/>
        <end position="1317"/>
    </location>
</feature>
<evidence type="ECO:0000256" key="7">
    <source>
        <dbReference type="ARBA" id="ARBA00023159"/>
    </source>
</evidence>
<dbReference type="PANTHER" id="PTHR10373:SF38">
    <property type="entry name" value="PROTEIN PANGOLIN, ISOFORM J"/>
    <property type="match status" value="1"/>
</dbReference>
<dbReference type="GO" id="GO:1990907">
    <property type="term" value="C:beta-catenin-TCF complex"/>
    <property type="evidence" value="ECO:0007669"/>
    <property type="project" value="TreeGrafter"/>
</dbReference>
<keyword evidence="5" id="KW-0805">Transcription regulation</keyword>
<evidence type="ECO:0000256" key="6">
    <source>
        <dbReference type="ARBA" id="ARBA00023125"/>
    </source>
</evidence>
<feature type="region of interest" description="Disordered" evidence="14">
    <location>
        <begin position="1078"/>
        <end position="1112"/>
    </location>
</feature>
<dbReference type="Gene3D" id="1.10.30.10">
    <property type="entry name" value="High mobility group box domain"/>
    <property type="match status" value="1"/>
</dbReference>
<evidence type="ECO:0000256" key="14">
    <source>
        <dbReference type="SAM" id="MobiDB-lite"/>
    </source>
</evidence>
<dbReference type="GO" id="GO:0001222">
    <property type="term" value="F:transcription corepressor binding"/>
    <property type="evidence" value="ECO:0007669"/>
    <property type="project" value="UniProtKB-ARBA"/>
</dbReference>
<keyword evidence="6 13" id="KW-0238">DNA-binding</keyword>
<evidence type="ECO:0000256" key="11">
    <source>
        <dbReference type="ARBA" id="ARBA00061799"/>
    </source>
</evidence>
<sequence>MRLDRAMPPRGGKSARISKVATKGRQTRDQQHVSLGLVETEGTTMAMAMAMATATTETETETITATATMTTTTTTTTTLMTTTTLTTVTSSGTAVATARMDKSVVTTAAACNEGRSQWIGRMRQSLESSSEPARENGTPVHRYPERQRRRERHIAGKKPRPARNTDKTTAGTSCSSTSLSSPPALSSPSSCASSRRSSSPPSSTSSPARSLTSSTSSVTSDPLAIKPAVRSRRRSTPDRSDDGIGKRRQNAAGTRRNDGGTTHGATETTTSVSISSSSSITVSSSSPFPSPVSTSSTSCRTATTPRGHGGDHGVAHISSSSSALERLRSALENYDRSRIYLAHVCYLDWRDLPGSPPDTIVGGGPSLATTLSTQGQHAEPTGGVRRWGRGSLTADLFLWWFHREFAVTAMAMHPDGAVLVAESADYLPPEGDCVAADGLVRLFVVPKDCMETRLVVRELRVRLATGILSRARCGVYRDKFPSILGLPDEEGDHRLDAYLKRFTLKEAFADLHRAWLSVRSETFARSWTLPRDREDHPLAGCNGAMLPPRIHAVDQEEDRMLLIELQSLAREVGLEITDDELGSWILDEESALTRFVRKREPDEEHCRVKIEIETDKWLDRNDDEDEDGKNDGVEEDDGEDEPTAGEAVGLLSRVLTWMEREPLDPGLLLAVRSMRDTAALMASKMGLAGTHPGGLPFFCPNGEHLTQPPPAHMGIPPYGALDAGKAAAAAGLTRAPMYPFSTGQYAYPMLSPEMTQVASWHTPSMYPISPANAGFRSPYPTSLPITSSSLPSDLYRFSPTGLMPPHPGLSPHAHALASHALVSSAPKADHSTLDHNHSAGNRVAFRIVPWIDLDHSGGGPASKHEAVVPYVAMEPAECLEPLNLVMKKDDTDDSGPTRTVIGVKIAEASIDEEEKDALAVVAEENAIEDNMAIFQDAVKSAESGGLPTADHKLLTALYMSSLVQMSSLSAPASRGIAPPPYASQQQQQNFMQLLAMVEARHRMWQQMNWPLPQSFLRSPLTLPPTAPSYFDGATTTPTPTPPSLTDQLSQNSAPTYPLSCAKSEPLNSEVKQSYFNKRSTIEQKNSTSLPTDNSKAQDTGQQNNQDKKKPHIKKPLNAFMLYMKEMRAKVVAECTLKESAAINQILGRRWHSLSREEQARYYEAARQERHLHQQRYPGWSARDNYGYGSKKKKRKKERSADPTGGNNMKKCRARYGLDQQSQWCKPCRRKKKCIRYMGEGGDGDGEADGEVEDDHSEDNLGSVGEAGTPEEDESLSSPGGLSALSSLASPSLVLPSPSSLASPCPCPLTPPVPPPPMSNTNQSATVAATTTTTTTVAAAAAAAAAAMAMAGSAAQQQQPQPPPQPHRNPVGTNPHDINNPLSVNQLTGQCIKSEPAPSGPSNPAISVT</sequence>
<dbReference type="GeneID" id="112463909"/>
<dbReference type="GO" id="GO:0072091">
    <property type="term" value="P:regulation of stem cell proliferation"/>
    <property type="evidence" value="ECO:0007669"/>
    <property type="project" value="UniProtKB-ARBA"/>
</dbReference>
<keyword evidence="7" id="KW-0010">Activator</keyword>
<dbReference type="GO" id="GO:0007435">
    <property type="term" value="P:salivary gland morphogenesis"/>
    <property type="evidence" value="ECO:0007669"/>
    <property type="project" value="UniProtKB-ARBA"/>
</dbReference>
<dbReference type="InterPro" id="IPR036910">
    <property type="entry name" value="HMG_box_dom_sf"/>
</dbReference>
<evidence type="ECO:0000256" key="10">
    <source>
        <dbReference type="ARBA" id="ARBA00053480"/>
    </source>
</evidence>
<feature type="region of interest" description="Disordered" evidence="14">
    <location>
        <begin position="122"/>
        <end position="317"/>
    </location>
</feature>
<evidence type="ECO:0000256" key="1">
    <source>
        <dbReference type="ARBA" id="ARBA00004123"/>
    </source>
</evidence>
<dbReference type="InterPro" id="IPR024940">
    <property type="entry name" value="TCF/LEF"/>
</dbReference>
<feature type="compositionally biased region" description="Acidic residues" evidence="14">
    <location>
        <begin position="621"/>
        <end position="643"/>
    </location>
</feature>
<evidence type="ECO:0000256" key="5">
    <source>
        <dbReference type="ARBA" id="ARBA00023015"/>
    </source>
</evidence>
<feature type="compositionally biased region" description="Low complexity" evidence="14">
    <location>
        <begin position="1275"/>
        <end position="1303"/>
    </location>
</feature>
<dbReference type="RefSeq" id="XP_024886366.1">
    <property type="nucleotide sequence ID" value="XM_025030598.1"/>
</dbReference>
<feature type="compositionally biased region" description="Polar residues" evidence="14">
    <location>
        <begin position="1043"/>
        <end position="1054"/>
    </location>
</feature>
<dbReference type="GO" id="GO:0007367">
    <property type="term" value="P:segment polarity determination"/>
    <property type="evidence" value="ECO:0007669"/>
    <property type="project" value="UniProtKB-KW"/>
</dbReference>
<evidence type="ECO:0000256" key="8">
    <source>
        <dbReference type="ARBA" id="ARBA00023163"/>
    </source>
</evidence>
<feature type="region of interest" description="Disordered" evidence="14">
    <location>
        <begin position="1342"/>
        <end position="1408"/>
    </location>
</feature>
<feature type="compositionally biased region" description="Polar residues" evidence="14">
    <location>
        <begin position="1078"/>
        <end position="1104"/>
    </location>
</feature>
<comment type="subcellular location">
    <subcellularLocation>
        <location evidence="1">Nucleus</location>
    </subcellularLocation>
</comment>
<evidence type="ECO:0000256" key="4">
    <source>
        <dbReference type="ARBA" id="ARBA00022716"/>
    </source>
</evidence>
<feature type="region of interest" description="Disordered" evidence="14">
    <location>
        <begin position="618"/>
        <end position="645"/>
    </location>
</feature>
<feature type="compositionally biased region" description="Low complexity" evidence="14">
    <location>
        <begin position="1342"/>
        <end position="1358"/>
    </location>
</feature>